<gene>
    <name evidence="9" type="ORF">BDK88_2203</name>
</gene>
<evidence type="ECO:0000256" key="7">
    <source>
        <dbReference type="SAM" id="Phobius"/>
    </source>
</evidence>
<comment type="caution">
    <text evidence="9">The sequence shown here is derived from an EMBL/GenBank/DDBJ whole genome shotgun (WGS) entry which is preliminary data.</text>
</comment>
<accession>A0A482Y8Y6</accession>
<dbReference type="PANTHER" id="PTHR33406:SF13">
    <property type="entry name" value="MEMBRANE PROTEIN YDFJ"/>
    <property type="match status" value="1"/>
</dbReference>
<comment type="subcellular location">
    <subcellularLocation>
        <location evidence="1">Cell membrane</location>
        <topology evidence="1">Multi-pass membrane protein</topology>
    </subcellularLocation>
</comment>
<keyword evidence="5 7" id="KW-0472">Membrane</keyword>
<evidence type="ECO:0000259" key="8">
    <source>
        <dbReference type="Pfam" id="PF03176"/>
    </source>
</evidence>
<feature type="transmembrane region" description="Helical" evidence="7">
    <location>
        <begin position="108"/>
        <end position="126"/>
    </location>
</feature>
<reference evidence="9 10" key="1">
    <citation type="submission" date="2019-02" db="EMBL/GenBank/DDBJ databases">
        <title>Genomic Encyclopedia of Archaeal and Bacterial Type Strains, Phase II (KMG-II): from individual species to whole genera.</title>
        <authorList>
            <person name="Goeker M."/>
        </authorList>
    </citation>
    <scope>NUCLEOTIDE SEQUENCE [LARGE SCALE GENOMIC DNA]</scope>
    <source>
        <strain evidence="9 10">DSM 18328</strain>
    </source>
</reference>
<evidence type="ECO:0000256" key="6">
    <source>
        <dbReference type="SAM" id="MobiDB-lite"/>
    </source>
</evidence>
<keyword evidence="4 7" id="KW-1133">Transmembrane helix</keyword>
<evidence type="ECO:0000256" key="2">
    <source>
        <dbReference type="ARBA" id="ARBA00022475"/>
    </source>
</evidence>
<evidence type="ECO:0000256" key="5">
    <source>
        <dbReference type="ARBA" id="ARBA00023136"/>
    </source>
</evidence>
<dbReference type="PANTHER" id="PTHR33406">
    <property type="entry name" value="MEMBRANE PROTEIN MJ1562-RELATED"/>
    <property type="match status" value="1"/>
</dbReference>
<proteinExistence type="predicted"/>
<keyword evidence="2" id="KW-1003">Cell membrane</keyword>
<feature type="transmembrane region" description="Helical" evidence="7">
    <location>
        <begin position="160"/>
        <end position="179"/>
    </location>
</feature>
<dbReference type="InterPro" id="IPR004869">
    <property type="entry name" value="MMPL_dom"/>
</dbReference>
<protein>
    <submittedName>
        <fullName evidence="9">MMPL family protein</fullName>
    </submittedName>
</protein>
<dbReference type="Proteomes" id="UP000291097">
    <property type="component" value="Unassembled WGS sequence"/>
</dbReference>
<feature type="transmembrane region" description="Helical" evidence="7">
    <location>
        <begin position="133"/>
        <end position="154"/>
    </location>
</feature>
<evidence type="ECO:0000256" key="4">
    <source>
        <dbReference type="ARBA" id="ARBA00022989"/>
    </source>
</evidence>
<evidence type="ECO:0000313" key="10">
    <source>
        <dbReference type="Proteomes" id="UP000291097"/>
    </source>
</evidence>
<dbReference type="SUPFAM" id="SSF82866">
    <property type="entry name" value="Multidrug efflux transporter AcrB transmembrane domain"/>
    <property type="match status" value="1"/>
</dbReference>
<feature type="compositionally biased region" description="Low complexity" evidence="6">
    <location>
        <begin position="1"/>
        <end position="13"/>
    </location>
</feature>
<dbReference type="InterPro" id="IPR050545">
    <property type="entry name" value="Mycobact_MmpL"/>
</dbReference>
<name>A0A482Y8Y6_9EURY</name>
<dbReference type="EMBL" id="SHMP01000004">
    <property type="protein sequence ID" value="RZV10976.1"/>
    <property type="molecule type" value="Genomic_DNA"/>
</dbReference>
<organism evidence="9 10">
    <name type="scientific">Natrinema hispanicum</name>
    <dbReference type="NCBI Taxonomy" id="392421"/>
    <lineage>
        <taxon>Archaea</taxon>
        <taxon>Methanobacteriati</taxon>
        <taxon>Methanobacteriota</taxon>
        <taxon>Stenosarchaea group</taxon>
        <taxon>Halobacteria</taxon>
        <taxon>Halobacteriales</taxon>
        <taxon>Natrialbaceae</taxon>
        <taxon>Natrinema</taxon>
    </lineage>
</organism>
<evidence type="ECO:0000313" key="9">
    <source>
        <dbReference type="EMBL" id="RZV10976.1"/>
    </source>
</evidence>
<dbReference type="Pfam" id="PF03176">
    <property type="entry name" value="MMPL"/>
    <property type="match status" value="1"/>
</dbReference>
<sequence>MPSRIPSSPPSSSGTIATDNGIPDRNLDVIYDELFASPYGSAAEQYLTEDRRSAQVEYAIDADASQREAAADAAEFADDFRYTATATGGIVVFAAVTDLIFASAIEGLILAVGLTAVFLVISYAALERKPLLGIVNVFPILISIAFLIGTMRYLGMSLNALTATILSISVGLGIAYSVHATHRFIDELKAADDALTALVTTLSGTGGALMGSMLTTVAGNRGTRTGDHARSGRLRFADGSERRLLVHHLDRCTATRDAVVGQIQPVTVAVGPGHLDGRRLQVVDRSHFLSTLCRPFADE</sequence>
<evidence type="ECO:0000256" key="3">
    <source>
        <dbReference type="ARBA" id="ARBA00022692"/>
    </source>
</evidence>
<dbReference type="AlphaFoldDB" id="A0A482Y8Y6"/>
<dbReference type="Gene3D" id="1.20.1640.10">
    <property type="entry name" value="Multidrug efflux transporter AcrB transmembrane domain"/>
    <property type="match status" value="1"/>
</dbReference>
<evidence type="ECO:0000256" key="1">
    <source>
        <dbReference type="ARBA" id="ARBA00004651"/>
    </source>
</evidence>
<dbReference type="GO" id="GO:0005886">
    <property type="term" value="C:plasma membrane"/>
    <property type="evidence" value="ECO:0007669"/>
    <property type="project" value="UniProtKB-SubCell"/>
</dbReference>
<feature type="region of interest" description="Disordered" evidence="6">
    <location>
        <begin position="1"/>
        <end position="21"/>
    </location>
</feature>
<feature type="domain" description="Membrane transport protein MMPL" evidence="8">
    <location>
        <begin position="36"/>
        <end position="217"/>
    </location>
</feature>
<keyword evidence="3 7" id="KW-0812">Transmembrane</keyword>